<dbReference type="Ensembl" id="ENSCAFT00845016127.1">
    <property type="protein sequence ID" value="ENSCAFP00845012544.1"/>
    <property type="gene ID" value="ENSCAFG00845009015.1"/>
</dbReference>
<dbReference type="PANTHER" id="PTHR14379">
    <property type="entry name" value="LIMKAIN B LKAP"/>
    <property type="match status" value="1"/>
</dbReference>
<dbReference type="InterPro" id="IPR041966">
    <property type="entry name" value="LOTUS-like"/>
</dbReference>
<comment type="function">
    <text evidence="11">Essential regulator of oogenesis required for female meiotic progression to repress transposable elements and preventing their mobilization, which is essential for the germline integrity. Probably acts via some RNA metabolic process, equivalent to the piRNA system in males, which mediates the repression of transposable elements during meiosis by forming complexes composed of RNAs and governs the methylation and subsequent repression of transposons. Also required to protect from DNA double-strand breaks.</text>
</comment>
<dbReference type="InterPro" id="IPR021139">
    <property type="entry name" value="NYN"/>
</dbReference>
<dbReference type="CDD" id="cd09977">
    <property type="entry name" value="LOTUS_1_Limkain_b1"/>
    <property type="match status" value="1"/>
</dbReference>
<evidence type="ECO:0000259" key="16">
    <source>
        <dbReference type="PROSITE" id="PS50102"/>
    </source>
</evidence>
<dbReference type="FunFam" id="3.30.420.610:FF:000001">
    <property type="entry name" value="Meiosis regulator and mRNA stability factor 1"/>
    <property type="match status" value="2"/>
</dbReference>
<dbReference type="FunFam" id="3.30.420.610:FF:000004">
    <property type="entry name" value="Meiosis regulator and mRNA stability factor 1"/>
    <property type="match status" value="1"/>
</dbReference>
<dbReference type="GeneTree" id="ENSGT00390000002393"/>
<evidence type="ECO:0000256" key="15">
    <source>
        <dbReference type="SAM" id="MobiDB-lite"/>
    </source>
</evidence>
<keyword evidence="5" id="KW-0221">Differentiation</keyword>
<dbReference type="InterPro" id="IPR045602">
    <property type="entry name" value="MARF1_LOTUS"/>
</dbReference>
<dbReference type="InterPro" id="IPR034191">
    <property type="entry name" value="MARF1_RRM2"/>
</dbReference>
<proteinExistence type="predicted"/>
<feature type="domain" description="HTH OST-type" evidence="17">
    <location>
        <begin position="1194"/>
        <end position="1269"/>
    </location>
</feature>
<dbReference type="Gene3D" id="3.40.50.1010">
    <property type="entry name" value="5'-nuclease"/>
    <property type="match status" value="1"/>
</dbReference>
<dbReference type="GO" id="GO:0004540">
    <property type="term" value="F:RNA nuclease activity"/>
    <property type="evidence" value="ECO:0007669"/>
    <property type="project" value="InterPro"/>
</dbReference>
<dbReference type="Pfam" id="PF01936">
    <property type="entry name" value="NYN"/>
    <property type="match status" value="1"/>
</dbReference>
<keyword evidence="6 14" id="KW-0694">RNA-binding</keyword>
<evidence type="ECO:0000256" key="13">
    <source>
        <dbReference type="ARBA" id="ARBA00078175"/>
    </source>
</evidence>
<dbReference type="PROSITE" id="PS50102">
    <property type="entry name" value="RRM"/>
    <property type="match status" value="1"/>
</dbReference>
<evidence type="ECO:0000256" key="6">
    <source>
        <dbReference type="ARBA" id="ARBA00022884"/>
    </source>
</evidence>
<dbReference type="GO" id="GO:0005777">
    <property type="term" value="C:peroxisome"/>
    <property type="evidence" value="ECO:0007669"/>
    <property type="project" value="UniProtKB-SubCell"/>
</dbReference>
<organism evidence="18 19">
    <name type="scientific">Canis lupus familiaris</name>
    <name type="common">Dog</name>
    <name type="synonym">Canis familiaris</name>
    <dbReference type="NCBI Taxonomy" id="9615"/>
    <lineage>
        <taxon>Eukaryota</taxon>
        <taxon>Metazoa</taxon>
        <taxon>Chordata</taxon>
        <taxon>Craniata</taxon>
        <taxon>Vertebrata</taxon>
        <taxon>Euteleostomi</taxon>
        <taxon>Mammalia</taxon>
        <taxon>Eutheria</taxon>
        <taxon>Laurasiatheria</taxon>
        <taxon>Carnivora</taxon>
        <taxon>Caniformia</taxon>
        <taxon>Canidae</taxon>
        <taxon>Canis</taxon>
    </lineage>
</organism>
<comment type="subunit">
    <text evidence="12">Interacts with LIMK2.</text>
</comment>
<evidence type="ECO:0000313" key="18">
    <source>
        <dbReference type="Ensembl" id="ENSCAFP00845012544.1"/>
    </source>
</evidence>
<dbReference type="Proteomes" id="UP000805418">
    <property type="component" value="Chromosome 6"/>
</dbReference>
<dbReference type="GO" id="GO:0003723">
    <property type="term" value="F:RNA binding"/>
    <property type="evidence" value="ECO:0007669"/>
    <property type="project" value="UniProtKB-UniRule"/>
</dbReference>
<evidence type="ECO:0000256" key="2">
    <source>
        <dbReference type="ARBA" id="ARBA00022152"/>
    </source>
</evidence>
<evidence type="ECO:0000256" key="7">
    <source>
        <dbReference type="ARBA" id="ARBA00022943"/>
    </source>
</evidence>
<dbReference type="Pfam" id="PF00076">
    <property type="entry name" value="RRM_1"/>
    <property type="match status" value="1"/>
</dbReference>
<dbReference type="CDD" id="cd10910">
    <property type="entry name" value="PIN_limkain_b1_N_like"/>
    <property type="match status" value="1"/>
</dbReference>
<feature type="domain" description="HTH OST-type" evidence="17">
    <location>
        <begin position="1270"/>
        <end position="1344"/>
    </location>
</feature>
<feature type="region of interest" description="Disordered" evidence="15">
    <location>
        <begin position="517"/>
        <end position="586"/>
    </location>
</feature>
<dbReference type="InterPro" id="IPR035979">
    <property type="entry name" value="RBD_domain_sf"/>
</dbReference>
<evidence type="ECO:0000256" key="9">
    <source>
        <dbReference type="ARBA" id="ARBA00023254"/>
    </source>
</evidence>
<dbReference type="CDD" id="cd09981">
    <property type="entry name" value="LOTUS_5_Limkain_b1"/>
    <property type="match status" value="1"/>
</dbReference>
<dbReference type="GO" id="GO:0048477">
    <property type="term" value="P:oogenesis"/>
    <property type="evidence" value="ECO:0007669"/>
    <property type="project" value="UniProtKB-KW"/>
</dbReference>
<keyword evidence="3" id="KW-0597">Phosphoprotein</keyword>
<dbReference type="CDD" id="cd09983">
    <property type="entry name" value="LOTUS_7_Limkain_b1"/>
    <property type="match status" value="1"/>
</dbReference>
<reference evidence="18" key="2">
    <citation type="submission" date="2025-08" db="UniProtKB">
        <authorList>
            <consortium name="Ensembl"/>
        </authorList>
    </citation>
    <scope>IDENTIFICATION</scope>
    <source>
        <strain evidence="18">Boxer</strain>
    </source>
</reference>
<evidence type="ECO:0000256" key="14">
    <source>
        <dbReference type="PROSITE-ProRule" id="PRU00176"/>
    </source>
</evidence>
<dbReference type="FunFam" id="3.40.50.1010:FF:000008">
    <property type="entry name" value="Meiosis regulator and mRNA stability factor 1"/>
    <property type="match status" value="1"/>
</dbReference>
<feature type="domain" description="HTH OST-type" evidence="17">
    <location>
        <begin position="1034"/>
        <end position="1109"/>
    </location>
</feature>
<dbReference type="CDD" id="cd09984">
    <property type="entry name" value="LOTUS_8_Limkain_b1"/>
    <property type="match status" value="1"/>
</dbReference>
<evidence type="ECO:0000256" key="12">
    <source>
        <dbReference type="ARBA" id="ARBA00063860"/>
    </source>
</evidence>
<evidence type="ECO:0000259" key="17">
    <source>
        <dbReference type="PROSITE" id="PS51644"/>
    </source>
</evidence>
<dbReference type="InterPro" id="IPR012677">
    <property type="entry name" value="Nucleotide-bd_a/b_plait_sf"/>
</dbReference>
<evidence type="ECO:0000256" key="10">
    <source>
        <dbReference type="ARBA" id="ARBA00030116"/>
    </source>
</evidence>
<dbReference type="InterPro" id="IPR000504">
    <property type="entry name" value="RRM_dom"/>
</dbReference>
<keyword evidence="19" id="KW-1185">Reference proteome</keyword>
<dbReference type="GO" id="GO:0051321">
    <property type="term" value="P:meiotic cell cycle"/>
    <property type="evidence" value="ECO:0007669"/>
    <property type="project" value="UniProtKB-KW"/>
</dbReference>
<dbReference type="Pfam" id="PF12872">
    <property type="entry name" value="OST-HTH"/>
    <property type="match status" value="5"/>
</dbReference>
<dbReference type="PROSITE" id="PS51644">
    <property type="entry name" value="HTH_OST"/>
    <property type="match status" value="7"/>
</dbReference>
<gene>
    <name evidence="18" type="primary">MARF1</name>
</gene>
<dbReference type="CDD" id="cd09982">
    <property type="entry name" value="LOTUS_6_Limkain_b1"/>
    <property type="match status" value="1"/>
</dbReference>
<evidence type="ECO:0000256" key="1">
    <source>
        <dbReference type="ARBA" id="ARBA00004275"/>
    </source>
</evidence>
<dbReference type="CDD" id="cd09980">
    <property type="entry name" value="LOTUS_4_Limkain_b1"/>
    <property type="match status" value="1"/>
</dbReference>
<dbReference type="SUPFAM" id="SSF54928">
    <property type="entry name" value="RNA-binding domain, RBD"/>
    <property type="match status" value="1"/>
</dbReference>
<keyword evidence="8" id="KW-0576">Peroxisome</keyword>
<dbReference type="Gene3D" id="3.30.70.330">
    <property type="match status" value="1"/>
</dbReference>
<feature type="domain" description="HTH OST-type" evidence="17">
    <location>
        <begin position="862"/>
        <end position="938"/>
    </location>
</feature>
<feature type="domain" description="HTH OST-type" evidence="17">
    <location>
        <begin position="1118"/>
        <end position="1193"/>
    </location>
</feature>
<evidence type="ECO:0000313" key="19">
    <source>
        <dbReference type="Proteomes" id="UP000805418"/>
    </source>
</evidence>
<name>A0A8I3N724_CANLF</name>
<evidence type="ECO:0000256" key="8">
    <source>
        <dbReference type="ARBA" id="ARBA00023140"/>
    </source>
</evidence>
<dbReference type="CDD" id="cd09978">
    <property type="entry name" value="LOTUS_2_Limkain_b1"/>
    <property type="match status" value="1"/>
</dbReference>
<feature type="domain" description="HTH OST-type" evidence="17">
    <location>
        <begin position="1345"/>
        <end position="1419"/>
    </location>
</feature>
<evidence type="ECO:0000256" key="3">
    <source>
        <dbReference type="ARBA" id="ARBA00022553"/>
    </source>
</evidence>
<dbReference type="Gene3D" id="3.30.420.610">
    <property type="entry name" value="LOTUS domain-like"/>
    <property type="match status" value="6"/>
</dbReference>
<dbReference type="FunFam" id="3.30.420.610:FF:000010">
    <property type="entry name" value="Meiosis regulator and mRNA stability factor 1"/>
    <property type="match status" value="1"/>
</dbReference>
<reference evidence="18" key="3">
    <citation type="submission" date="2025-09" db="UniProtKB">
        <authorList>
            <consortium name="Ensembl"/>
        </authorList>
    </citation>
    <scope>IDENTIFICATION</scope>
    <source>
        <strain evidence="18">Boxer</strain>
    </source>
</reference>
<sequence>MMEGSGTEDSCSRTPGWLQQNNDAKPWLWKFSNCFSRPEQTLPLSPQTKDYMENKKVAVELKDVPSPLHAGSKLFPAVPLPDIHSLQQPKIQLSPVPKVSCCAHCPNEPSTSPMHFGGGGGGGGSGGTGSLIHPGALLDSQSTRTITCQVGSGFAFQSASSLQNASARSSLAGIASDFPSMCLESNLSSCKHLPCCGKLHFQSCHGNVHKLHQFPALQGCASAGYFPCSDFTSGAPGHLEEHISQSELTPHLCTNSLHLNVVPPVCLKGSLYCEDCLNKPARNSIIDAAKVWPNIPPPNTQTAPVTIPLCNGCGTKGTGKETTLLLATSLGKASSKFGSPEVALTGQVLENLPPIGVFWDIENCSVPSGRSATAVVQRIREKFFKGHREAEFICVCDISKENKEVIQELNNCQVTVAHINATAKNAADDKLRQSLRRFANTHTAPATVVLVSTDVNFALELSDLRHRHGFHIILVHKNQASEALLHHANELIRFEEFISDLPPRLPLKMPELCRLESKTGTRNSDSQQGNPRLAAPPHRSSSATAPAPKSSGTAESAYKTNPKKENLCARSVTSSPVEKKDKEETPFQVSYPSAFSKLIASRQVSPLLTAQSWSSRSMSPNLLNRASPLAFNIANPSIGADSPDPFANGADIQISNIDYRLSRKELQQLMQEAFSKHGKVKSVELSPHTDYQLKAVVQMENLQEAINAVNSLHRYKIGSKKILVSLATGAANKSLSLLSAETMSILQDAPACCLPLFKFTDIYEKKFGHKLNVSDLYKLTDTVAIREQGNGRLVCLLPSSQARQSPLGSSQSHDGSSTNCSPIIFEELEYHEPVCRQHCSNKDFSEHEFDPDSYKIPFVILSLKTFAPQVHSLLQTHEGTVPLLSFPDCYAAEFGGLEVVQENQGGVPLEHLITCVPGVNIATAQNGVKVVKWIHNKPPPPNTDPWLLRSKSPVGNPQLIQFSREVIDLLKSQPSCVIPISNFIPSYHHHFAKQCRVSDYGYSKLIELLEAVPHVLQILGMGSKRLLTLTHRAQVKRFTRDLLKLLKSQASKQVIVREFSQAYHWCFSKDWDVTEYGVCELIDIVSEIPDTTICLSQQDNEMVICIPKRERTQDEIERTKQFSKDVVDLLRHQPHFRMPFNKFIPSYHHHFGRQCKLAYYGFTKLLELFEAIPDILQVLECGEEKILTLTEVERFKALAAQFVKLLRSQKDNCLMMTDLLTEYAKTFGYTFRLQDYDVSSISALTQKLCHVVKIADMESGKQIQLINRKSLRALTAQLLVLLMSWEGATHLSVDELKRHYETTHSAPLNPCEYGFMTLTELLKSLPYLVEVFTNDKTEECVKLTSLYLFAKNVRSLLHTYHYQQLFLHEFSMAYTKYVGETLQPKTYGYSSVEELLGAIPQVVWIKGHGHKRIVVLKNDMKSRLSSLSLAPTHPENQPSSTEHILVAPESRIASELTLGAGSDGPHQAEQELLRLTNDSPVDLLCAPVPSCLPSPQLRPDPVILQSADLIQFEEHPQEPSEIMILNQAEKIEIPVPVKNNHPASDSSSSGISAADPVPPCPSSETSESLPSKDPVESPAKKQPKNRVKLAANFSFAPITKL</sequence>
<dbReference type="FunFam" id="3.30.420.610:FF:000002">
    <property type="entry name" value="Meiosis regulator and mRNA stability factor 1"/>
    <property type="match status" value="1"/>
</dbReference>
<feature type="domain" description="RRM" evidence="16">
    <location>
        <begin position="650"/>
        <end position="729"/>
    </location>
</feature>
<dbReference type="SMART" id="SM00360">
    <property type="entry name" value="RRM"/>
    <property type="match status" value="1"/>
</dbReference>
<dbReference type="CDD" id="cd12256">
    <property type="entry name" value="RRM2_LKAP"/>
    <property type="match status" value="1"/>
</dbReference>
<feature type="domain" description="HTH OST-type" evidence="17">
    <location>
        <begin position="958"/>
        <end position="1032"/>
    </location>
</feature>
<feature type="compositionally biased region" description="Polar residues" evidence="15">
    <location>
        <begin position="520"/>
        <end position="530"/>
    </location>
</feature>
<keyword evidence="4" id="KW-0677">Repeat</keyword>
<dbReference type="PANTHER" id="PTHR14379:SF3">
    <property type="entry name" value="MEIOSIS REGULATOR AND MRNA STABILITY FACTOR 1"/>
    <property type="match status" value="1"/>
</dbReference>
<dbReference type="InterPro" id="IPR025605">
    <property type="entry name" value="OST-HTH/LOTUS_dom"/>
</dbReference>
<feature type="compositionally biased region" description="Low complexity" evidence="15">
    <location>
        <begin position="540"/>
        <end position="554"/>
    </location>
</feature>
<dbReference type="OrthoDB" id="549353at2759"/>
<evidence type="ECO:0000256" key="4">
    <source>
        <dbReference type="ARBA" id="ARBA00022737"/>
    </source>
</evidence>
<comment type="subcellular location">
    <subcellularLocation>
        <location evidence="1">Peroxisome</location>
    </subcellularLocation>
</comment>
<feature type="compositionally biased region" description="Low complexity" evidence="15">
    <location>
        <begin position="1543"/>
        <end position="1555"/>
    </location>
</feature>
<dbReference type="FunFam" id="3.30.70.330:FF:000171">
    <property type="entry name" value="Meiosis regulator and mRNA stability factor 1"/>
    <property type="match status" value="1"/>
</dbReference>
<evidence type="ECO:0000256" key="11">
    <source>
        <dbReference type="ARBA" id="ARBA00060283"/>
    </source>
</evidence>
<dbReference type="Pfam" id="PF19687">
    <property type="entry name" value="MARF1_LOTUS"/>
    <property type="match status" value="1"/>
</dbReference>
<keyword evidence="7" id="KW-0896">Oogenesis</keyword>
<dbReference type="InterPro" id="IPR024768">
    <property type="entry name" value="Marf1"/>
</dbReference>
<dbReference type="GO" id="GO:0010468">
    <property type="term" value="P:regulation of gene expression"/>
    <property type="evidence" value="ECO:0007669"/>
    <property type="project" value="InterPro"/>
</dbReference>
<protein>
    <recommendedName>
        <fullName evidence="2">Meiosis regulator and mRNA stability factor 1</fullName>
    </recommendedName>
    <alternativeName>
        <fullName evidence="10">Limkain-b1</fullName>
    </alternativeName>
    <alternativeName>
        <fullName evidence="13">Meiosis arrest female protein 1</fullName>
    </alternativeName>
</protein>
<evidence type="ECO:0000256" key="5">
    <source>
        <dbReference type="ARBA" id="ARBA00022782"/>
    </source>
</evidence>
<keyword evidence="9" id="KW-0469">Meiosis</keyword>
<reference evidence="18" key="1">
    <citation type="submission" date="2020-03" db="EMBL/GenBank/DDBJ databases">
        <title>Long-read based genome assembly of a Labrador retriever dog.</title>
        <authorList>
            <person name="Eory L."/>
            <person name="Zhang W."/>
            <person name="Schoenebeck J."/>
        </authorList>
    </citation>
    <scope>NUCLEOTIDE SEQUENCE [LARGE SCALE GENOMIC DNA]</scope>
    <source>
        <strain evidence="18">Labrador retriever</strain>
    </source>
</reference>
<dbReference type="CDD" id="cd09979">
    <property type="entry name" value="LOTUS_3_Limkain_b1"/>
    <property type="match status" value="1"/>
</dbReference>
<accession>A0A8I3N724</accession>
<feature type="region of interest" description="Disordered" evidence="15">
    <location>
        <begin position="1537"/>
        <end position="1588"/>
    </location>
</feature>